<protein>
    <submittedName>
        <fullName evidence="2">Uncharacterized protein</fullName>
    </submittedName>
</protein>
<accession>A0A3L9DT33</accession>
<feature type="region of interest" description="Disordered" evidence="1">
    <location>
        <begin position="169"/>
        <end position="188"/>
    </location>
</feature>
<dbReference type="EMBL" id="RCVM01000004">
    <property type="protein sequence ID" value="RLY04145.1"/>
    <property type="molecule type" value="Genomic_DNA"/>
</dbReference>
<dbReference type="RefSeq" id="WP_121834902.1">
    <property type="nucleotide sequence ID" value="NZ_RCVM01000004.1"/>
</dbReference>
<dbReference type="Proteomes" id="UP000279194">
    <property type="component" value="Unassembled WGS sequence"/>
</dbReference>
<dbReference type="AlphaFoldDB" id="A0A3L9DT33"/>
<keyword evidence="3" id="KW-1185">Reference proteome</keyword>
<name>A0A3L9DT33_9STRE</name>
<evidence type="ECO:0000256" key="1">
    <source>
        <dbReference type="SAM" id="MobiDB-lite"/>
    </source>
</evidence>
<organism evidence="2 3">
    <name type="scientific">Streptococcus hillyeri</name>
    <dbReference type="NCBI Taxonomy" id="2282420"/>
    <lineage>
        <taxon>Bacteria</taxon>
        <taxon>Bacillati</taxon>
        <taxon>Bacillota</taxon>
        <taxon>Bacilli</taxon>
        <taxon>Lactobacillales</taxon>
        <taxon>Streptococcaceae</taxon>
        <taxon>Streptococcus</taxon>
    </lineage>
</organism>
<gene>
    <name evidence="2" type="ORF">EAF07_03480</name>
</gene>
<sequence length="188" mass="22017">MEKLVKDIYKDHAEMPYIAPQYEEELMKKPITKRQMERTVEGFLPGHIILLWRISFGTFLTTSFRHKYFYTTYGIDADKELDMLIETGYVRIETAFESLRHLPAGDLKEFLKAKGVAGLSKFKRSDLDDKMAEQYTEKELSALFELRSYALTEKGKALLEVHPEIVAKHPQKKQDKRMKQLFPNYSTV</sequence>
<evidence type="ECO:0000313" key="3">
    <source>
        <dbReference type="Proteomes" id="UP000279194"/>
    </source>
</evidence>
<dbReference type="OrthoDB" id="2180340at2"/>
<reference evidence="2 3" key="1">
    <citation type="submission" date="2018-10" db="EMBL/GenBank/DDBJ databases">
        <title>Streptococcus hillyeri sp. nov., isolated from equine tracheal sample.</title>
        <authorList>
            <person name="Macfadyen A.C."/>
            <person name="Waller A."/>
            <person name="Paterson G.K."/>
        </authorList>
    </citation>
    <scope>NUCLEOTIDE SEQUENCE [LARGE SCALE GENOMIC DNA]</scope>
    <source>
        <strain evidence="2 3">28462</strain>
    </source>
</reference>
<evidence type="ECO:0000313" key="2">
    <source>
        <dbReference type="EMBL" id="RLY04145.1"/>
    </source>
</evidence>
<proteinExistence type="predicted"/>
<comment type="caution">
    <text evidence="2">The sequence shown here is derived from an EMBL/GenBank/DDBJ whole genome shotgun (WGS) entry which is preliminary data.</text>
</comment>